<feature type="transmembrane region" description="Helical" evidence="7">
    <location>
        <begin position="28"/>
        <end position="53"/>
    </location>
</feature>
<keyword evidence="5 7" id="KW-1133">Transmembrane helix</keyword>
<feature type="transmembrane region" description="Helical" evidence="7">
    <location>
        <begin position="65"/>
        <end position="84"/>
    </location>
</feature>
<dbReference type="EMBL" id="BAAAQN010000007">
    <property type="protein sequence ID" value="GAA2021461.1"/>
    <property type="molecule type" value="Genomic_DNA"/>
</dbReference>
<keyword evidence="4 7" id="KW-0812">Transmembrane</keyword>
<evidence type="ECO:0000256" key="4">
    <source>
        <dbReference type="ARBA" id="ARBA00022692"/>
    </source>
</evidence>
<comment type="subcellular location">
    <subcellularLocation>
        <location evidence="1">Cell membrane</location>
        <topology evidence="1">Multi-pass membrane protein</topology>
    </subcellularLocation>
</comment>
<dbReference type="RefSeq" id="WP_344665053.1">
    <property type="nucleotide sequence ID" value="NZ_BAAAQN010000007.1"/>
</dbReference>
<protein>
    <submittedName>
        <fullName evidence="8">GlsB/YeaQ/YmgE family stress response membrane protein</fullName>
    </submittedName>
</protein>
<accession>A0ABN2TTT2</accession>
<evidence type="ECO:0000256" key="5">
    <source>
        <dbReference type="ARBA" id="ARBA00022989"/>
    </source>
</evidence>
<dbReference type="Proteomes" id="UP001500751">
    <property type="component" value="Unassembled WGS sequence"/>
</dbReference>
<organism evidence="8 9">
    <name type="scientific">Catenulispora yoronensis</name>
    <dbReference type="NCBI Taxonomy" id="450799"/>
    <lineage>
        <taxon>Bacteria</taxon>
        <taxon>Bacillati</taxon>
        <taxon>Actinomycetota</taxon>
        <taxon>Actinomycetes</taxon>
        <taxon>Catenulisporales</taxon>
        <taxon>Catenulisporaceae</taxon>
        <taxon>Catenulispora</taxon>
    </lineage>
</organism>
<dbReference type="PANTHER" id="PTHR33884:SF3">
    <property type="entry name" value="UPF0410 PROTEIN YMGE"/>
    <property type="match status" value="1"/>
</dbReference>
<keyword evidence="9" id="KW-1185">Reference proteome</keyword>
<comment type="caution">
    <text evidence="8">The sequence shown here is derived from an EMBL/GenBank/DDBJ whole genome shotgun (WGS) entry which is preliminary data.</text>
</comment>
<evidence type="ECO:0000256" key="6">
    <source>
        <dbReference type="ARBA" id="ARBA00023136"/>
    </source>
</evidence>
<dbReference type="InterPro" id="IPR007341">
    <property type="entry name" value="Transgly_assoc"/>
</dbReference>
<evidence type="ECO:0000256" key="7">
    <source>
        <dbReference type="SAM" id="Phobius"/>
    </source>
</evidence>
<sequence>MFQLLWILILGLVLGALARLVLSGKQDIPIWLTTLVGIGGAWLGNGVSGWIGVRHTGGVDWIRHGLQLGCAVVLVAVASSLWAGRSSVRR</sequence>
<dbReference type="PANTHER" id="PTHR33884">
    <property type="entry name" value="UPF0410 PROTEIN YMGE"/>
    <property type="match status" value="1"/>
</dbReference>
<evidence type="ECO:0000256" key="1">
    <source>
        <dbReference type="ARBA" id="ARBA00004651"/>
    </source>
</evidence>
<evidence type="ECO:0000313" key="9">
    <source>
        <dbReference type="Proteomes" id="UP001500751"/>
    </source>
</evidence>
<evidence type="ECO:0000256" key="3">
    <source>
        <dbReference type="ARBA" id="ARBA00022475"/>
    </source>
</evidence>
<keyword evidence="6 7" id="KW-0472">Membrane</keyword>
<comment type="similarity">
    <text evidence="2">Belongs to the UPF0410 family.</text>
</comment>
<name>A0ABN2TTT2_9ACTN</name>
<proteinExistence type="inferred from homology"/>
<evidence type="ECO:0000256" key="2">
    <source>
        <dbReference type="ARBA" id="ARBA00011006"/>
    </source>
</evidence>
<reference evidence="9" key="1">
    <citation type="journal article" date="2019" name="Int. J. Syst. Evol. Microbiol.">
        <title>The Global Catalogue of Microorganisms (GCM) 10K type strain sequencing project: providing services to taxonomists for standard genome sequencing and annotation.</title>
        <authorList>
            <consortium name="The Broad Institute Genomics Platform"/>
            <consortium name="The Broad Institute Genome Sequencing Center for Infectious Disease"/>
            <person name="Wu L."/>
            <person name="Ma J."/>
        </authorList>
    </citation>
    <scope>NUCLEOTIDE SEQUENCE [LARGE SCALE GENOMIC DNA]</scope>
    <source>
        <strain evidence="9">JCM 16014</strain>
    </source>
</reference>
<gene>
    <name evidence="8" type="ORF">GCM10009839_18140</name>
</gene>
<keyword evidence="3" id="KW-1003">Cell membrane</keyword>
<evidence type="ECO:0000313" key="8">
    <source>
        <dbReference type="EMBL" id="GAA2021461.1"/>
    </source>
</evidence>